<dbReference type="Pfam" id="PF00270">
    <property type="entry name" value="DEAD"/>
    <property type="match status" value="1"/>
</dbReference>
<dbReference type="PROSITE" id="PS51194">
    <property type="entry name" value="HELICASE_CTER"/>
    <property type="match status" value="1"/>
</dbReference>
<keyword evidence="10 15" id="KW-0234">DNA repair</keyword>
<dbReference type="GO" id="GO:0005524">
    <property type="term" value="F:ATP binding"/>
    <property type="evidence" value="ECO:0007669"/>
    <property type="project" value="UniProtKB-KW"/>
</dbReference>
<evidence type="ECO:0000256" key="12">
    <source>
        <dbReference type="ARBA" id="ARBA00034617"/>
    </source>
</evidence>
<evidence type="ECO:0000256" key="15">
    <source>
        <dbReference type="RuleBase" id="RU363016"/>
    </source>
</evidence>
<evidence type="ECO:0000256" key="1">
    <source>
        <dbReference type="ARBA" id="ARBA00007504"/>
    </source>
</evidence>
<comment type="catalytic activity">
    <reaction evidence="12 15">
        <text>Couples ATP hydrolysis with the unwinding of duplex DNA by translocating in the 3'-5' direction.</text>
        <dbReference type="EC" id="5.6.2.4"/>
    </reaction>
</comment>
<dbReference type="PANTHER" id="PTHR47964">
    <property type="entry name" value="ATP-DEPENDENT DNA HELICASE HOMOLOG RECG, CHLOROPLASTIC"/>
    <property type="match status" value="1"/>
</dbReference>
<dbReference type="GO" id="GO:0016887">
    <property type="term" value="F:ATP hydrolysis activity"/>
    <property type="evidence" value="ECO:0007669"/>
    <property type="project" value="RHEA"/>
</dbReference>
<comment type="similarity">
    <text evidence="1 15">Belongs to the helicase family. RecG subfamily.</text>
</comment>
<evidence type="ECO:0000256" key="4">
    <source>
        <dbReference type="ARBA" id="ARBA00022763"/>
    </source>
</evidence>
<evidence type="ECO:0000256" key="5">
    <source>
        <dbReference type="ARBA" id="ARBA00022801"/>
    </source>
</evidence>
<comment type="catalytic activity">
    <reaction evidence="14 15">
        <text>ATP + H2O = ADP + phosphate + H(+)</text>
        <dbReference type="Rhea" id="RHEA:13065"/>
        <dbReference type="ChEBI" id="CHEBI:15377"/>
        <dbReference type="ChEBI" id="CHEBI:15378"/>
        <dbReference type="ChEBI" id="CHEBI:30616"/>
        <dbReference type="ChEBI" id="CHEBI:43474"/>
        <dbReference type="ChEBI" id="CHEBI:456216"/>
        <dbReference type="EC" id="5.6.2.4"/>
    </reaction>
</comment>
<evidence type="ECO:0000313" key="18">
    <source>
        <dbReference type="EMBL" id="KKR69646.1"/>
    </source>
</evidence>
<dbReference type="NCBIfam" id="TIGR00643">
    <property type="entry name" value="recG"/>
    <property type="match status" value="1"/>
</dbReference>
<dbReference type="InterPro" id="IPR033454">
    <property type="entry name" value="RecG_wedge"/>
</dbReference>
<dbReference type="NCBIfam" id="NF008168">
    <property type="entry name" value="PRK10917.2-2"/>
    <property type="match status" value="1"/>
</dbReference>
<keyword evidence="3 15" id="KW-0547">Nucleotide-binding</keyword>
<dbReference type="SMART" id="SM00490">
    <property type="entry name" value="HELICc"/>
    <property type="match status" value="1"/>
</dbReference>
<dbReference type="STRING" id="1618563.UU12_C0040G0004"/>
<dbReference type="Pfam" id="PF17191">
    <property type="entry name" value="RecG_wedge"/>
    <property type="match status" value="1"/>
</dbReference>
<keyword evidence="7 15" id="KW-0067">ATP-binding</keyword>
<dbReference type="SUPFAM" id="SSF52540">
    <property type="entry name" value="P-loop containing nucleoside triphosphate hydrolases"/>
    <property type="match status" value="2"/>
</dbReference>
<keyword evidence="5 15" id="KW-0378">Hydrolase</keyword>
<dbReference type="InterPro" id="IPR027417">
    <property type="entry name" value="P-loop_NTPase"/>
</dbReference>
<dbReference type="GO" id="GO:0006281">
    <property type="term" value="P:DNA repair"/>
    <property type="evidence" value="ECO:0007669"/>
    <property type="project" value="UniProtKB-UniRule"/>
</dbReference>
<gene>
    <name evidence="18" type="ORF">UU12_C0040G0004</name>
</gene>
<keyword evidence="11" id="KW-0413">Isomerase</keyword>
<sequence length="664" mass="75445">MDLNSPVSDLPKIGPFFARKFEKLRIKTIENLFYHVPSRYLDYSLVTTINRLRPDETATIHAKIISIKNIYSKRGIKMQIGSVEDTTGKITVVWFNQPFLIKTLYPDRLVSLSGKVGFFSRKLCLTSPDYEILDEEKETVHTGRLVPIYPETMGLSSKWIRTKIRDAYANISIEDFLPNDVLSGSDLVSLKEAIREVHFPKDLKEAEEGRRRLAFNELLNLQLKSEYRKLNWHKNKVANKLKIDDISIYRFINNLPYKLTDSQTKTADEILKDMALDTPMNRLLEGDVGSGKTVVAAIGAFATFLNGYQSIIMAPTQILANQHYQTLKKLFHKYNIRISLLTSDVKKVELGRSDVFVGTHSLIHSKVNFDKVAFVVIDEQHRFGVEQRSHLVKKSGTPHVLTMTATPIPRTVALTTYGDLDLSVLTEMPKGRQKVSTWVVSEKKREGAYDWINSQITSHHSQCFIVCPLIEDSAFETMADVKSVTTEFTKLKALFSNLRLGLLHGRLKPKEKEQVLKDFRFGKVDILLSTPVVEVGIDIPNASVMVIEAAERFGLAQLHQLRGRVGRGEQKSYCLLFSNFHSGNAFSRLKAMEKTYSGFELAELDLKLRGPGEIFGTAQSGFDELKIASWNNFELIKQTKEVAEDVFKYPKKYPRLVSQLKIGN</sequence>
<evidence type="ECO:0000256" key="9">
    <source>
        <dbReference type="ARBA" id="ARBA00023172"/>
    </source>
</evidence>
<keyword evidence="8" id="KW-0238">DNA-binding</keyword>
<evidence type="ECO:0000256" key="11">
    <source>
        <dbReference type="ARBA" id="ARBA00023235"/>
    </source>
</evidence>
<dbReference type="PROSITE" id="PS51192">
    <property type="entry name" value="HELICASE_ATP_BIND_1"/>
    <property type="match status" value="1"/>
</dbReference>
<evidence type="ECO:0000259" key="16">
    <source>
        <dbReference type="PROSITE" id="PS51192"/>
    </source>
</evidence>
<evidence type="ECO:0000256" key="6">
    <source>
        <dbReference type="ARBA" id="ARBA00022806"/>
    </source>
</evidence>
<dbReference type="InterPro" id="IPR012340">
    <property type="entry name" value="NA-bd_OB-fold"/>
</dbReference>
<dbReference type="SUPFAM" id="SSF50249">
    <property type="entry name" value="Nucleic acid-binding proteins"/>
    <property type="match status" value="1"/>
</dbReference>
<dbReference type="SMART" id="SM00487">
    <property type="entry name" value="DEXDc"/>
    <property type="match status" value="1"/>
</dbReference>
<keyword evidence="4 15" id="KW-0227">DNA damage</keyword>
<dbReference type="Gene3D" id="3.40.50.300">
    <property type="entry name" value="P-loop containing nucleotide triphosphate hydrolases"/>
    <property type="match status" value="2"/>
</dbReference>
<proteinExistence type="inferred from homology"/>
<evidence type="ECO:0000256" key="8">
    <source>
        <dbReference type="ARBA" id="ARBA00023125"/>
    </source>
</evidence>
<name>A0A0G0T4P2_9BACT</name>
<evidence type="ECO:0000256" key="3">
    <source>
        <dbReference type="ARBA" id="ARBA00022741"/>
    </source>
</evidence>
<comment type="caution">
    <text evidence="18">The sequence shown here is derived from an EMBL/GenBank/DDBJ whole genome shotgun (WGS) entry which is preliminary data.</text>
</comment>
<dbReference type="Pfam" id="PF19833">
    <property type="entry name" value="RecG_dom3_C"/>
    <property type="match status" value="1"/>
</dbReference>
<comment type="function">
    <text evidence="15">Plays a critical role in recombination and DNA repair. Helps process Holliday junction intermediates to mature products by catalyzing branch migration. Has replication fork regression activity, unwinds stalled or blocked replication forks to make a HJ that can be resolved. Has a DNA unwinding activity characteristic of a DNA helicase with 3'-5' polarity.</text>
</comment>
<dbReference type="Proteomes" id="UP000034562">
    <property type="component" value="Unassembled WGS sequence"/>
</dbReference>
<dbReference type="GO" id="GO:0003677">
    <property type="term" value="F:DNA binding"/>
    <property type="evidence" value="ECO:0007669"/>
    <property type="project" value="UniProtKB-KW"/>
</dbReference>
<feature type="domain" description="Helicase ATP-binding" evidence="16">
    <location>
        <begin position="273"/>
        <end position="425"/>
    </location>
</feature>
<dbReference type="InterPro" id="IPR001650">
    <property type="entry name" value="Helicase_C-like"/>
</dbReference>
<evidence type="ECO:0000256" key="14">
    <source>
        <dbReference type="ARBA" id="ARBA00048988"/>
    </source>
</evidence>
<dbReference type="Gene3D" id="2.40.50.140">
    <property type="entry name" value="Nucleic acid-binding proteins"/>
    <property type="match status" value="1"/>
</dbReference>
<dbReference type="EMBL" id="LBZK01000040">
    <property type="protein sequence ID" value="KKR69646.1"/>
    <property type="molecule type" value="Genomic_DNA"/>
</dbReference>
<reference evidence="18 19" key="1">
    <citation type="journal article" date="2015" name="Nature">
        <title>rRNA introns, odd ribosomes, and small enigmatic genomes across a large radiation of phyla.</title>
        <authorList>
            <person name="Brown C.T."/>
            <person name="Hug L.A."/>
            <person name="Thomas B.C."/>
            <person name="Sharon I."/>
            <person name="Castelle C.J."/>
            <person name="Singh A."/>
            <person name="Wilkins M.J."/>
            <person name="Williams K.H."/>
            <person name="Banfield J.F."/>
        </authorList>
    </citation>
    <scope>NUCLEOTIDE SEQUENCE [LARGE SCALE GENOMIC DNA]</scope>
</reference>
<evidence type="ECO:0000313" key="19">
    <source>
        <dbReference type="Proteomes" id="UP000034562"/>
    </source>
</evidence>
<dbReference type="PATRIC" id="fig|1618563.3.peg.652"/>
<dbReference type="GO" id="GO:0043138">
    <property type="term" value="F:3'-5' DNA helicase activity"/>
    <property type="evidence" value="ECO:0007669"/>
    <property type="project" value="UniProtKB-EC"/>
</dbReference>
<evidence type="ECO:0000256" key="7">
    <source>
        <dbReference type="ARBA" id="ARBA00022840"/>
    </source>
</evidence>
<keyword evidence="6 15" id="KW-0347">Helicase</keyword>
<protein>
    <recommendedName>
        <fullName evidence="2 15">ATP-dependent DNA helicase RecG</fullName>
        <ecNumber evidence="13 15">5.6.2.4</ecNumber>
    </recommendedName>
</protein>
<feature type="domain" description="Helicase C-terminal" evidence="17">
    <location>
        <begin position="444"/>
        <end position="612"/>
    </location>
</feature>
<dbReference type="InterPro" id="IPR004609">
    <property type="entry name" value="ATP-dep_DNA_helicase_RecG"/>
</dbReference>
<evidence type="ECO:0000256" key="10">
    <source>
        <dbReference type="ARBA" id="ARBA00023204"/>
    </source>
</evidence>
<dbReference type="PANTHER" id="PTHR47964:SF1">
    <property type="entry name" value="ATP-DEPENDENT DNA HELICASE HOMOLOG RECG, CHLOROPLASTIC"/>
    <property type="match status" value="1"/>
</dbReference>
<accession>A0A0G0T4P2</accession>
<dbReference type="InterPro" id="IPR047112">
    <property type="entry name" value="RecG/Mfd"/>
</dbReference>
<organism evidence="18 19">
    <name type="scientific">Candidatus Woesebacteria bacterium GW2011_GWA2_40_7b</name>
    <dbReference type="NCBI Taxonomy" id="1618563"/>
    <lineage>
        <taxon>Bacteria</taxon>
        <taxon>Candidatus Woeseibacteriota</taxon>
    </lineage>
</organism>
<keyword evidence="9 15" id="KW-0233">DNA recombination</keyword>
<evidence type="ECO:0000259" key="17">
    <source>
        <dbReference type="PROSITE" id="PS51194"/>
    </source>
</evidence>
<dbReference type="InterPro" id="IPR045562">
    <property type="entry name" value="RecG_dom3_C"/>
</dbReference>
<dbReference type="CDD" id="cd04488">
    <property type="entry name" value="RecG_wedge_OBF"/>
    <property type="match status" value="1"/>
</dbReference>
<dbReference type="Pfam" id="PF00271">
    <property type="entry name" value="Helicase_C"/>
    <property type="match status" value="1"/>
</dbReference>
<dbReference type="NCBIfam" id="NF008165">
    <property type="entry name" value="PRK10917.1-3"/>
    <property type="match status" value="1"/>
</dbReference>
<dbReference type="InterPro" id="IPR014001">
    <property type="entry name" value="Helicase_ATP-bd"/>
</dbReference>
<dbReference type="InterPro" id="IPR011545">
    <property type="entry name" value="DEAD/DEAH_box_helicase_dom"/>
</dbReference>
<dbReference type="AlphaFoldDB" id="A0A0G0T4P2"/>
<dbReference type="GO" id="GO:0006310">
    <property type="term" value="P:DNA recombination"/>
    <property type="evidence" value="ECO:0007669"/>
    <property type="project" value="UniProtKB-UniRule"/>
</dbReference>
<dbReference type="EC" id="5.6.2.4" evidence="13 15"/>
<evidence type="ECO:0000256" key="2">
    <source>
        <dbReference type="ARBA" id="ARBA00017846"/>
    </source>
</evidence>
<evidence type="ECO:0000256" key="13">
    <source>
        <dbReference type="ARBA" id="ARBA00034808"/>
    </source>
</evidence>